<dbReference type="GO" id="GO:0000408">
    <property type="term" value="C:EKC/KEOPS complex"/>
    <property type="evidence" value="ECO:0007669"/>
    <property type="project" value="TreeGrafter"/>
</dbReference>
<keyword evidence="11" id="KW-0067">ATP-binding</keyword>
<comment type="caution">
    <text evidence="21">The sequence shown here is derived from an EMBL/GenBank/DDBJ whole genome shotgun (WGS) entry which is preliminary data.</text>
</comment>
<evidence type="ECO:0000256" key="9">
    <source>
        <dbReference type="ARBA" id="ARBA00022777"/>
    </source>
</evidence>
<evidence type="ECO:0000256" key="13">
    <source>
        <dbReference type="ARBA" id="ARBA00047899"/>
    </source>
</evidence>
<dbReference type="SUPFAM" id="SSF56112">
    <property type="entry name" value="Protein kinase-like (PK-like)"/>
    <property type="match status" value="1"/>
</dbReference>
<reference evidence="21" key="1">
    <citation type="submission" date="2023-07" db="EMBL/GenBank/DDBJ databases">
        <title>Chromosome-level genome assembly of Artemia franciscana.</title>
        <authorList>
            <person name="Jo E."/>
        </authorList>
    </citation>
    <scope>NUCLEOTIDE SEQUENCE</scope>
    <source>
        <tissue evidence="21">Whole body</tissue>
    </source>
</reference>
<evidence type="ECO:0000256" key="10">
    <source>
        <dbReference type="ARBA" id="ARBA00022801"/>
    </source>
</evidence>
<dbReference type="InterPro" id="IPR022495">
    <property type="entry name" value="Bud32"/>
</dbReference>
<evidence type="ECO:0000259" key="20">
    <source>
        <dbReference type="PROSITE" id="PS50011"/>
    </source>
</evidence>
<dbReference type="GO" id="GO:0008033">
    <property type="term" value="P:tRNA processing"/>
    <property type="evidence" value="ECO:0007669"/>
    <property type="project" value="UniProtKB-KW"/>
</dbReference>
<dbReference type="Gene3D" id="3.30.200.20">
    <property type="entry name" value="Phosphorylase Kinase, domain 1"/>
    <property type="match status" value="1"/>
</dbReference>
<dbReference type="PROSITE" id="PS00109">
    <property type="entry name" value="PROTEIN_KINASE_TYR"/>
    <property type="match status" value="1"/>
</dbReference>
<evidence type="ECO:0000256" key="8">
    <source>
        <dbReference type="ARBA" id="ARBA00022741"/>
    </source>
</evidence>
<dbReference type="Pfam" id="PF06293">
    <property type="entry name" value="Kdo"/>
    <property type="match status" value="1"/>
</dbReference>
<keyword evidence="5" id="KW-0597">Phosphoprotein</keyword>
<evidence type="ECO:0000256" key="3">
    <source>
        <dbReference type="ARBA" id="ARBA00012513"/>
    </source>
</evidence>
<keyword evidence="10" id="KW-0378">Hydrolase</keyword>
<evidence type="ECO:0000256" key="11">
    <source>
        <dbReference type="ARBA" id="ARBA00022840"/>
    </source>
</evidence>
<evidence type="ECO:0000313" key="21">
    <source>
        <dbReference type="EMBL" id="KAK2722548.1"/>
    </source>
</evidence>
<evidence type="ECO:0000256" key="15">
    <source>
        <dbReference type="ARBA" id="ARBA00056624"/>
    </source>
</evidence>
<feature type="domain" description="Protein kinase" evidence="20">
    <location>
        <begin position="3"/>
        <end position="223"/>
    </location>
</feature>
<organism evidence="21 22">
    <name type="scientific">Artemia franciscana</name>
    <name type="common">Brine shrimp</name>
    <name type="synonym">Artemia sanfranciscana</name>
    <dbReference type="NCBI Taxonomy" id="6661"/>
    <lineage>
        <taxon>Eukaryota</taxon>
        <taxon>Metazoa</taxon>
        <taxon>Ecdysozoa</taxon>
        <taxon>Arthropoda</taxon>
        <taxon>Crustacea</taxon>
        <taxon>Branchiopoda</taxon>
        <taxon>Anostraca</taxon>
        <taxon>Artemiidae</taxon>
        <taxon>Artemia</taxon>
    </lineage>
</organism>
<keyword evidence="4" id="KW-0723">Serine/threonine-protein kinase</keyword>
<dbReference type="PANTHER" id="PTHR12209">
    <property type="entry name" value="NON-SPECIFIC SERINE/THREONINE PROTEIN KINASE"/>
    <property type="match status" value="1"/>
</dbReference>
<dbReference type="AlphaFoldDB" id="A0AA88L8M6"/>
<keyword evidence="6" id="KW-0808">Transferase</keyword>
<dbReference type="GO" id="GO:0004674">
    <property type="term" value="F:protein serine/threonine kinase activity"/>
    <property type="evidence" value="ECO:0007669"/>
    <property type="project" value="UniProtKB-KW"/>
</dbReference>
<evidence type="ECO:0000256" key="6">
    <source>
        <dbReference type="ARBA" id="ARBA00022679"/>
    </source>
</evidence>
<keyword evidence="9" id="KW-0418">Kinase</keyword>
<dbReference type="PANTHER" id="PTHR12209:SF0">
    <property type="entry name" value="EKC_KEOPS COMPLEX SUBUNIT TP53RK"/>
    <property type="match status" value="1"/>
</dbReference>
<evidence type="ECO:0000256" key="4">
    <source>
        <dbReference type="ARBA" id="ARBA00022527"/>
    </source>
</evidence>
<keyword evidence="22" id="KW-1185">Reference proteome</keyword>
<dbReference type="PROSITE" id="PS50011">
    <property type="entry name" value="PROTEIN_KINASE_DOM"/>
    <property type="match status" value="1"/>
</dbReference>
<gene>
    <name evidence="21" type="ORF">QYM36_002922</name>
</gene>
<name>A0AA88L8M6_ARTSF</name>
<dbReference type="EC" id="2.7.11.1" evidence="3"/>
<evidence type="ECO:0000256" key="1">
    <source>
        <dbReference type="ARBA" id="ARBA00004123"/>
    </source>
</evidence>
<keyword evidence="8" id="KW-0547">Nucleotide-binding</keyword>
<keyword evidence="12" id="KW-0539">Nucleus</keyword>
<dbReference type="FunFam" id="3.30.200.20:FF:000201">
    <property type="entry name" value="TP53-regulating kinase isoform X1"/>
    <property type="match status" value="1"/>
</dbReference>
<evidence type="ECO:0000256" key="12">
    <source>
        <dbReference type="ARBA" id="ARBA00023242"/>
    </source>
</evidence>
<dbReference type="EMBL" id="JAVRJZ010000005">
    <property type="protein sequence ID" value="KAK2722548.1"/>
    <property type="molecule type" value="Genomic_DNA"/>
</dbReference>
<comment type="subunit">
    <text evidence="16">Component of the EKC/KEOPS complex composed of at least GON7, TP53RK, TPRKB, OSGEP and LAGE3; the whole complex dimerizes.</text>
</comment>
<evidence type="ECO:0000256" key="14">
    <source>
        <dbReference type="ARBA" id="ARBA00048679"/>
    </source>
</evidence>
<accession>A0AA88L8M6</accession>
<evidence type="ECO:0000256" key="16">
    <source>
        <dbReference type="ARBA" id="ARBA00062157"/>
    </source>
</evidence>
<dbReference type="InterPro" id="IPR008266">
    <property type="entry name" value="Tyr_kinase_AS"/>
</dbReference>
<dbReference type="Proteomes" id="UP001187531">
    <property type="component" value="Unassembled WGS sequence"/>
</dbReference>
<comment type="function">
    <text evidence="15">Component of the EKC/KEOPS complex that is required for the formation of a threonylcarbamoyl group on adenosine at position 37 (t(6)A37) in tRNAs that read codons beginning with adenine. The complex is probably involved in the transfer of the threonylcarbamoyl moiety of threonylcarbamoyl-AMP (TC-AMP) to the N6 group of A37. TP53RK has ATPase activity in the context of the EKC/KEOPS complex and likely plays a supporting role to the catalytic subunit OSGEP. Atypical protein kinase that phosphorylates 'Ser-15' of p53/TP53 protein and may therefore participate in its activation.</text>
</comment>
<evidence type="ECO:0000256" key="18">
    <source>
        <dbReference type="ARBA" id="ARBA00080585"/>
    </source>
</evidence>
<evidence type="ECO:0000256" key="17">
    <source>
        <dbReference type="ARBA" id="ARBA00079584"/>
    </source>
</evidence>
<dbReference type="Gene3D" id="1.10.510.10">
    <property type="entry name" value="Transferase(Phosphotransferase) domain 1"/>
    <property type="match status" value="1"/>
</dbReference>
<dbReference type="NCBIfam" id="TIGR03724">
    <property type="entry name" value="arch_bud32"/>
    <property type="match status" value="1"/>
</dbReference>
<dbReference type="GO" id="GO:0070525">
    <property type="term" value="P:tRNA threonylcarbamoyladenosine metabolic process"/>
    <property type="evidence" value="ECO:0007669"/>
    <property type="project" value="TreeGrafter"/>
</dbReference>
<dbReference type="GO" id="GO:0005524">
    <property type="term" value="F:ATP binding"/>
    <property type="evidence" value="ECO:0007669"/>
    <property type="project" value="UniProtKB-KW"/>
</dbReference>
<evidence type="ECO:0000313" key="22">
    <source>
        <dbReference type="Proteomes" id="UP001187531"/>
    </source>
</evidence>
<evidence type="ECO:0000256" key="19">
    <source>
        <dbReference type="ARBA" id="ARBA00081359"/>
    </source>
</evidence>
<evidence type="ECO:0000256" key="7">
    <source>
        <dbReference type="ARBA" id="ARBA00022694"/>
    </source>
</evidence>
<dbReference type="InterPro" id="IPR000719">
    <property type="entry name" value="Prot_kinase_dom"/>
</dbReference>
<comment type="similarity">
    <text evidence="2">Belongs to the protein kinase superfamily. BUD32 family.</text>
</comment>
<evidence type="ECO:0000256" key="2">
    <source>
        <dbReference type="ARBA" id="ARBA00010630"/>
    </source>
</evidence>
<dbReference type="InterPro" id="IPR011009">
    <property type="entry name" value="Kinase-like_dom_sf"/>
</dbReference>
<keyword evidence="7" id="KW-0819">tRNA processing</keyword>
<dbReference type="GO" id="GO:0016787">
    <property type="term" value="F:hydrolase activity"/>
    <property type="evidence" value="ECO:0007669"/>
    <property type="project" value="UniProtKB-KW"/>
</dbReference>
<dbReference type="GO" id="GO:0005829">
    <property type="term" value="C:cytosol"/>
    <property type="evidence" value="ECO:0007669"/>
    <property type="project" value="TreeGrafter"/>
</dbReference>
<proteinExistence type="inferred from homology"/>
<sequence length="223" mass="25391">MLSESETVWKQGAEGRLFRGSYLGSPCIIKERFKKEYRHPSLDESLTKERIRNEVRSMVKCRQAGVHAPTVYSVDFERRRVVMENIEPCMTSKEFMLELVSSRKEEIITELGKEIGSAVGKIHNADIIHGDLTTSNILVRKNESGFKLTLIDFGLSYMEQSAEDKAVDLYVLERAICSTFPSASGINDSILITYGKENRKNGKQVLQKLEDVRLRGRKRLMLG</sequence>
<comment type="subcellular location">
    <subcellularLocation>
        <location evidence="1">Nucleus</location>
    </subcellularLocation>
</comment>
<protein>
    <recommendedName>
        <fullName evidence="3">non-specific serine/threonine protein kinase</fullName>
        <ecNumber evidence="3">2.7.11.1</ecNumber>
    </recommendedName>
    <alternativeName>
        <fullName evidence="17">Nori-2</fullName>
    </alternativeName>
    <alternativeName>
        <fullName evidence="18">TP53-regulating kinase</fullName>
    </alternativeName>
    <alternativeName>
        <fullName evidence="19">p53-related protein kinase</fullName>
    </alternativeName>
</protein>
<evidence type="ECO:0000256" key="5">
    <source>
        <dbReference type="ARBA" id="ARBA00022553"/>
    </source>
</evidence>
<dbReference type="GO" id="GO:0005634">
    <property type="term" value="C:nucleus"/>
    <property type="evidence" value="ECO:0007669"/>
    <property type="project" value="UniProtKB-SubCell"/>
</dbReference>
<comment type="catalytic activity">
    <reaction evidence="14">
        <text>L-seryl-[protein] + ATP = O-phospho-L-seryl-[protein] + ADP + H(+)</text>
        <dbReference type="Rhea" id="RHEA:17989"/>
        <dbReference type="Rhea" id="RHEA-COMP:9863"/>
        <dbReference type="Rhea" id="RHEA-COMP:11604"/>
        <dbReference type="ChEBI" id="CHEBI:15378"/>
        <dbReference type="ChEBI" id="CHEBI:29999"/>
        <dbReference type="ChEBI" id="CHEBI:30616"/>
        <dbReference type="ChEBI" id="CHEBI:83421"/>
        <dbReference type="ChEBI" id="CHEBI:456216"/>
        <dbReference type="EC" id="2.7.11.1"/>
    </reaction>
</comment>
<comment type="catalytic activity">
    <reaction evidence="13">
        <text>L-threonyl-[protein] + ATP = O-phospho-L-threonyl-[protein] + ADP + H(+)</text>
        <dbReference type="Rhea" id="RHEA:46608"/>
        <dbReference type="Rhea" id="RHEA-COMP:11060"/>
        <dbReference type="Rhea" id="RHEA-COMP:11605"/>
        <dbReference type="ChEBI" id="CHEBI:15378"/>
        <dbReference type="ChEBI" id="CHEBI:30013"/>
        <dbReference type="ChEBI" id="CHEBI:30616"/>
        <dbReference type="ChEBI" id="CHEBI:61977"/>
        <dbReference type="ChEBI" id="CHEBI:456216"/>
        <dbReference type="EC" id="2.7.11.1"/>
    </reaction>
</comment>
<dbReference type="FunFam" id="1.10.510.10:FF:000323">
    <property type="entry name" value="TP53-regulating kinase, putative"/>
    <property type="match status" value="1"/>
</dbReference>